<evidence type="ECO:0000256" key="6">
    <source>
        <dbReference type="ARBA" id="ARBA00044739"/>
    </source>
</evidence>
<evidence type="ECO:0000313" key="10">
    <source>
        <dbReference type="Proteomes" id="UP001152795"/>
    </source>
</evidence>
<dbReference type="SMART" id="SM00028">
    <property type="entry name" value="TPR"/>
    <property type="match status" value="7"/>
</dbReference>
<evidence type="ECO:0000256" key="5">
    <source>
        <dbReference type="ARBA" id="ARBA00040665"/>
    </source>
</evidence>
<keyword evidence="3" id="KW-0677">Repeat</keyword>
<dbReference type="InterPro" id="IPR011990">
    <property type="entry name" value="TPR-like_helical_dom_sf"/>
</dbReference>
<dbReference type="PANTHER" id="PTHR46630">
    <property type="entry name" value="TETRATRICOPEPTIDE REPEAT PROTEIN 29"/>
    <property type="match status" value="1"/>
</dbReference>
<dbReference type="PANTHER" id="PTHR46630:SF1">
    <property type="entry name" value="TETRATRICOPEPTIDE REPEAT PROTEIN 29"/>
    <property type="match status" value="1"/>
</dbReference>
<gene>
    <name evidence="9" type="ORF">PACLA_8A051654</name>
</gene>
<dbReference type="Pfam" id="PF13424">
    <property type="entry name" value="TPR_12"/>
    <property type="match status" value="1"/>
</dbReference>
<keyword evidence="2" id="KW-0963">Cytoplasm</keyword>
<dbReference type="Pfam" id="PF13176">
    <property type="entry name" value="TPR_7"/>
    <property type="match status" value="1"/>
</dbReference>
<feature type="region of interest" description="Disordered" evidence="8">
    <location>
        <begin position="1"/>
        <end position="28"/>
    </location>
</feature>
<dbReference type="Proteomes" id="UP001152795">
    <property type="component" value="Unassembled WGS sequence"/>
</dbReference>
<dbReference type="Pfam" id="PF07719">
    <property type="entry name" value="TPR_2"/>
    <property type="match status" value="1"/>
</dbReference>
<comment type="subcellular location">
    <subcellularLocation>
        <location evidence="1">Cytoplasm</location>
    </subcellularLocation>
</comment>
<evidence type="ECO:0000256" key="2">
    <source>
        <dbReference type="ARBA" id="ARBA00022490"/>
    </source>
</evidence>
<dbReference type="SUPFAM" id="SSF48452">
    <property type="entry name" value="TPR-like"/>
    <property type="match status" value="2"/>
</dbReference>
<comment type="caution">
    <text evidence="9">The sequence shown here is derived from an EMBL/GenBank/DDBJ whole genome shotgun (WGS) entry which is preliminary data.</text>
</comment>
<protein>
    <recommendedName>
        <fullName evidence="5">Tetratricopeptide repeat protein 29</fullName>
    </recommendedName>
</protein>
<evidence type="ECO:0000256" key="7">
    <source>
        <dbReference type="SAM" id="Coils"/>
    </source>
</evidence>
<dbReference type="OrthoDB" id="10062322at2759"/>
<keyword evidence="7" id="KW-0175">Coiled coil</keyword>
<feature type="coiled-coil region" evidence="7">
    <location>
        <begin position="264"/>
        <end position="291"/>
    </location>
</feature>
<proteinExistence type="predicted"/>
<dbReference type="InterPro" id="IPR051476">
    <property type="entry name" value="Bac_ResReg_Asp_Phosphatase"/>
</dbReference>
<accession>A0A6S7LLY1</accession>
<evidence type="ECO:0000256" key="4">
    <source>
        <dbReference type="ARBA" id="ARBA00022803"/>
    </source>
</evidence>
<name>A0A6S7LLY1_PARCT</name>
<evidence type="ECO:0000256" key="1">
    <source>
        <dbReference type="ARBA" id="ARBA00004496"/>
    </source>
</evidence>
<feature type="compositionally biased region" description="Polar residues" evidence="8">
    <location>
        <begin position="1"/>
        <end position="22"/>
    </location>
</feature>
<dbReference type="EMBL" id="CACRXK020024275">
    <property type="protein sequence ID" value="CAB4038492.1"/>
    <property type="molecule type" value="Genomic_DNA"/>
</dbReference>
<dbReference type="Gene3D" id="1.25.40.10">
    <property type="entry name" value="Tetratricopeptide repeat domain"/>
    <property type="match status" value="2"/>
</dbReference>
<reference evidence="9" key="1">
    <citation type="submission" date="2020-04" db="EMBL/GenBank/DDBJ databases">
        <authorList>
            <person name="Alioto T."/>
            <person name="Alioto T."/>
            <person name="Gomez Garrido J."/>
        </authorList>
    </citation>
    <scope>NUCLEOTIDE SEQUENCE</scope>
    <source>
        <strain evidence="9">A484AB</strain>
    </source>
</reference>
<dbReference type="PROSITE" id="PS50005">
    <property type="entry name" value="TPR"/>
    <property type="match status" value="4"/>
</dbReference>
<dbReference type="Pfam" id="PF13181">
    <property type="entry name" value="TPR_8"/>
    <property type="match status" value="2"/>
</dbReference>
<dbReference type="GO" id="GO:0005737">
    <property type="term" value="C:cytoplasm"/>
    <property type="evidence" value="ECO:0007669"/>
    <property type="project" value="UniProtKB-SubCell"/>
</dbReference>
<dbReference type="InterPro" id="IPR019734">
    <property type="entry name" value="TPR_rpt"/>
</dbReference>
<evidence type="ECO:0000313" key="9">
    <source>
        <dbReference type="EMBL" id="CAB4038492.1"/>
    </source>
</evidence>
<dbReference type="AlphaFoldDB" id="A0A6S7LLY1"/>
<evidence type="ECO:0000256" key="3">
    <source>
        <dbReference type="ARBA" id="ARBA00022737"/>
    </source>
</evidence>
<organism evidence="9 10">
    <name type="scientific">Paramuricea clavata</name>
    <name type="common">Red gorgonian</name>
    <name type="synonym">Violescent sea-whip</name>
    <dbReference type="NCBI Taxonomy" id="317549"/>
    <lineage>
        <taxon>Eukaryota</taxon>
        <taxon>Metazoa</taxon>
        <taxon>Cnidaria</taxon>
        <taxon>Anthozoa</taxon>
        <taxon>Octocorallia</taxon>
        <taxon>Malacalcyonacea</taxon>
        <taxon>Plexauridae</taxon>
        <taxon>Paramuricea</taxon>
    </lineage>
</organism>
<keyword evidence="10" id="KW-1185">Reference proteome</keyword>
<feature type="non-terminal residue" evidence="9">
    <location>
        <position position="1"/>
    </location>
</feature>
<sequence length="387" mass="44304">THDYSSNNLNASNTSIGAQPQDTQRETVDNAEQIDIEGEEAIRRYKKAVICVDETDYNSIRAKAFQYLGKILTEHFEYKKAIEYYKKARKISPGFEADRLEVEAYEWLGYNHLQVGHYQECIEYYNELVKLASQLSDENRKIHAYLGIGSAFKNTGDLKSSRKYYVEALTVAKQLNDARLEREAHIKLGHVYYECGEFDAALKSYLKAQEISRSEKKVPVRGQSLPGLFYLYGRQGQDRFLHRVISRVLDSRKDVANISIGFMLGNTFQQLKQEEKAIESYQQAINISKELKDKEMQMIAKQRLGTSCLTLASVCSKDRDYETAVRWYKEALDAFGTEPNNCLLREKALTGLGVAWFNLGCTEKAIESIQDAQKCAIKEADTGIYFR</sequence>
<keyword evidence="4" id="KW-0802">TPR repeat</keyword>
<evidence type="ECO:0000256" key="8">
    <source>
        <dbReference type="SAM" id="MobiDB-lite"/>
    </source>
</evidence>
<dbReference type="InterPro" id="IPR013105">
    <property type="entry name" value="TPR_2"/>
</dbReference>
<comment type="function">
    <text evidence="6">Axonemal protein which is implicated in axonemal and/or peri-axonemal structure assembly and regulates flagellum assembly and beating and therefore sperm motility.</text>
</comment>